<gene>
    <name evidence="3" type="ORF">PKNOH_S140291100</name>
</gene>
<evidence type="ECO:0000313" key="4">
    <source>
        <dbReference type="Proteomes" id="UP000195012"/>
    </source>
</evidence>
<feature type="compositionally biased region" description="Polar residues" evidence="1">
    <location>
        <begin position="285"/>
        <end position="296"/>
    </location>
</feature>
<name>A0A1Y3DN16_PLAKN</name>
<dbReference type="Proteomes" id="UP000195012">
    <property type="component" value="Unassembled WGS sequence"/>
</dbReference>
<sequence length="732" mass="88298">MEQLQDVQEYSANNVASSLGAVKNDNLFSFAKENFFLTCLYITLLVLSTRVLVKTYYVPMLQHADEFWMLLKHDVNNGKESMEELKNSVKGYLKMFKFYILNEFSTILGVIIKKLKSTNEGVQNVQQCETRDNPMISCHDDKRDDDKAMEEKVNKEEEKMKKEADERRKRKEEMKKEEDERRKRKEEMKKEEEERRKRKEEMKKEEEERRKRKEEMKKEEEEMKKEEEKMKKEEEKMKKEEEKMKKEEKKMKKEEEKMKKEEEERKKREEEVKKEEEVGKKNDSMENGLSNTSIEKVNSDIEGEGSKDSLAKVGLEDTQEHKPKDSSTREGDEGVTGEKTDEKPIKNTEDANKEGTAEKDIKENKKDSNGNEEVKNHENMTIERDTKEQSKSGTGEELKREKDEPSKHATGGIAKHDKTEISEHKTSGKEKLQNSGQAKEKRNEQLMNMTQETSTGINHDKKKKTLNLKSMISKDKDNGEKGVNVDKSNKKELTEEWKVNEWNKWMRHLEEQWHLFFKAQEIKTDDWIQKKEKEFKAWITEIETKWMNYNHNLDTEYNTDLYEKYPSWSENEWKTWIRTVGKKLMGKDWIQWINGHESKLNEWVQYDWFQWKSLKFFNWEINEWKSDEYEYWAEWQNGNLGMLLNKKKKKKYLSWKNRIEREKSEWDSWTRSKELLLLKSKTSNWMKWKNEKQLSFNDWIENFIETWISKKQWNTWVIERRNALSRKKSPSY</sequence>
<proteinExistence type="predicted"/>
<dbReference type="VEuPathDB" id="PlasmoDB:PKNH_1472400"/>
<feature type="compositionally biased region" description="Basic and acidic residues" evidence="1">
    <location>
        <begin position="414"/>
        <end position="442"/>
    </location>
</feature>
<feature type="compositionally biased region" description="Basic and acidic residues" evidence="1">
    <location>
        <begin position="138"/>
        <end position="284"/>
    </location>
</feature>
<feature type="domain" description="Tryptophan/threonine-rich plasmodium antigen C-terminal" evidence="2">
    <location>
        <begin position="501"/>
        <end position="716"/>
    </location>
</feature>
<dbReference type="EMBL" id="NETL01000028">
    <property type="protein sequence ID" value="OTN64107.1"/>
    <property type="molecule type" value="Genomic_DNA"/>
</dbReference>
<evidence type="ECO:0000256" key="1">
    <source>
        <dbReference type="SAM" id="MobiDB-lite"/>
    </source>
</evidence>
<dbReference type="OrthoDB" id="386649at2759"/>
<accession>A0A1Y3DN16</accession>
<dbReference type="Pfam" id="PF12319">
    <property type="entry name" value="TryThrA_C"/>
    <property type="match status" value="1"/>
</dbReference>
<evidence type="ECO:0000259" key="2">
    <source>
        <dbReference type="Pfam" id="PF12319"/>
    </source>
</evidence>
<comment type="caution">
    <text evidence="3">The sequence shown here is derived from an EMBL/GenBank/DDBJ whole genome shotgun (WGS) entry which is preliminary data.</text>
</comment>
<feature type="compositionally biased region" description="Basic and acidic residues" evidence="1">
    <location>
        <begin position="304"/>
        <end position="407"/>
    </location>
</feature>
<dbReference type="VEuPathDB" id="PlasmoDB:PKA1H_140078600"/>
<protein>
    <submittedName>
        <fullName evidence="3">Tryptophan-rich antigen</fullName>
    </submittedName>
</protein>
<dbReference type="InterPro" id="IPR022089">
    <property type="entry name" value="Plasmodium-antigen_C"/>
</dbReference>
<organism evidence="3 4">
    <name type="scientific">Plasmodium knowlesi</name>
    <dbReference type="NCBI Taxonomy" id="5850"/>
    <lineage>
        <taxon>Eukaryota</taxon>
        <taxon>Sar</taxon>
        <taxon>Alveolata</taxon>
        <taxon>Apicomplexa</taxon>
        <taxon>Aconoidasida</taxon>
        <taxon>Haemosporida</taxon>
        <taxon>Plasmodiidae</taxon>
        <taxon>Plasmodium</taxon>
        <taxon>Plasmodium (Plasmodium)</taxon>
    </lineage>
</organism>
<dbReference type="VEuPathDB" id="PlasmoDB:PKNOH_S140291100"/>
<reference evidence="3 4" key="1">
    <citation type="submission" date="2017-05" db="EMBL/GenBank/DDBJ databases">
        <title>PacBio assembly of a Plasmodium knowlesi genome sequence with Hi-C correction and manual annotation of the SICAvar gene family.</title>
        <authorList>
            <person name="Lapp S.A."/>
            <person name="Geraldo J.A."/>
            <person name="Chien J.-T."/>
            <person name="Ay F."/>
            <person name="Pakala S.B."/>
            <person name="Batugedara G."/>
            <person name="Humphrey J.C."/>
            <person name="Debarry J.D."/>
            <person name="Le Roch K.G."/>
            <person name="Galinski M.R."/>
            <person name="Kissinger J.C."/>
        </authorList>
    </citation>
    <scope>NUCLEOTIDE SEQUENCE [LARGE SCALE GENOMIC DNA]</scope>
    <source>
        <strain evidence="4">Malayan Strain Pk1 (A+)</strain>
    </source>
</reference>
<evidence type="ECO:0000313" key="3">
    <source>
        <dbReference type="EMBL" id="OTN64107.1"/>
    </source>
</evidence>
<feature type="region of interest" description="Disordered" evidence="1">
    <location>
        <begin position="122"/>
        <end position="442"/>
    </location>
</feature>
<dbReference type="eggNOG" id="ENOG502QQ65">
    <property type="taxonomic scope" value="Eukaryota"/>
</dbReference>
<dbReference type="AlphaFoldDB" id="A0A1Y3DN16"/>